<feature type="non-terminal residue" evidence="2">
    <location>
        <position position="1"/>
    </location>
</feature>
<reference evidence="2" key="1">
    <citation type="journal article" date="2014" name="Front. Microbiol.">
        <title>High frequency of phylogenetically diverse reductive dehalogenase-homologous genes in deep subseafloor sedimentary metagenomes.</title>
        <authorList>
            <person name="Kawai M."/>
            <person name="Futagami T."/>
            <person name="Toyoda A."/>
            <person name="Takaki Y."/>
            <person name="Nishi S."/>
            <person name="Hori S."/>
            <person name="Arai W."/>
            <person name="Tsubouchi T."/>
            <person name="Morono Y."/>
            <person name="Uchiyama I."/>
            <person name="Ito T."/>
            <person name="Fujiyama A."/>
            <person name="Inagaki F."/>
            <person name="Takami H."/>
        </authorList>
    </citation>
    <scope>NUCLEOTIDE SEQUENCE</scope>
    <source>
        <strain evidence="2">Expedition CK06-06</strain>
    </source>
</reference>
<dbReference type="PROSITE" id="PS50844">
    <property type="entry name" value="AFP_LIKE"/>
    <property type="match status" value="1"/>
</dbReference>
<dbReference type="InterPro" id="IPR036732">
    <property type="entry name" value="AFP_Neu5c_C_sf"/>
</dbReference>
<proteinExistence type="predicted"/>
<comment type="caution">
    <text evidence="2">The sequence shown here is derived from an EMBL/GenBank/DDBJ whole genome shotgun (WGS) entry which is preliminary data.</text>
</comment>
<feature type="domain" description="AFP-like" evidence="1">
    <location>
        <begin position="1"/>
        <end position="33"/>
    </location>
</feature>
<evidence type="ECO:0000259" key="1">
    <source>
        <dbReference type="PROSITE" id="PS50844"/>
    </source>
</evidence>
<dbReference type="InterPro" id="IPR057736">
    <property type="entry name" value="SAF_PseI/NeuA/NeuB"/>
</dbReference>
<name>X1K4X1_9ZZZZ</name>
<dbReference type="AlphaFoldDB" id="X1K4X1"/>
<organism evidence="2">
    <name type="scientific">marine sediment metagenome</name>
    <dbReference type="NCBI Taxonomy" id="412755"/>
    <lineage>
        <taxon>unclassified sequences</taxon>
        <taxon>metagenomes</taxon>
        <taxon>ecological metagenomes</taxon>
    </lineage>
</organism>
<dbReference type="Pfam" id="PF08666">
    <property type="entry name" value="SAF"/>
    <property type="match status" value="1"/>
</dbReference>
<protein>
    <recommendedName>
        <fullName evidence="1">AFP-like domain-containing protein</fullName>
    </recommendedName>
</protein>
<gene>
    <name evidence="2" type="ORF">S03H2_63993</name>
</gene>
<evidence type="ECO:0000313" key="2">
    <source>
        <dbReference type="EMBL" id="GAH88690.1"/>
    </source>
</evidence>
<dbReference type="InterPro" id="IPR006190">
    <property type="entry name" value="SAF_AFP_Neu5Ac"/>
</dbReference>
<accession>X1K4X1</accession>
<dbReference type="SUPFAM" id="SSF51269">
    <property type="entry name" value="AFP III-like domain"/>
    <property type="match status" value="1"/>
</dbReference>
<dbReference type="Gene3D" id="3.90.1210.10">
    <property type="entry name" value="Antifreeze-like/N-acetylneuraminic acid synthase C-terminal domain"/>
    <property type="match status" value="1"/>
</dbReference>
<dbReference type="InterPro" id="IPR013974">
    <property type="entry name" value="SAF"/>
</dbReference>
<sequence>PGYGIKPKFIDKVIGKKAKIDIEYDQWIIWDMI</sequence>
<dbReference type="EMBL" id="BARU01041516">
    <property type="protein sequence ID" value="GAH88690.1"/>
    <property type="molecule type" value="Genomic_DNA"/>
</dbReference>
<dbReference type="CDD" id="cd11615">
    <property type="entry name" value="SAF_NeuB_like"/>
    <property type="match status" value="1"/>
</dbReference>